<dbReference type="InterPro" id="IPR013324">
    <property type="entry name" value="RNA_pol_sigma_r3/r4-like"/>
</dbReference>
<dbReference type="PANTHER" id="PTHR47756:SF2">
    <property type="entry name" value="BLL6612 PROTEIN"/>
    <property type="match status" value="1"/>
</dbReference>
<protein>
    <recommendedName>
        <fullName evidence="1">DUF6596 domain-containing protein</fullName>
    </recommendedName>
</protein>
<keyword evidence="3" id="KW-1185">Reference proteome</keyword>
<proteinExistence type="predicted"/>
<comment type="caution">
    <text evidence="2">The sequence shown here is derived from an EMBL/GenBank/DDBJ whole genome shotgun (WGS) entry which is preliminary data.</text>
</comment>
<evidence type="ECO:0000313" key="3">
    <source>
        <dbReference type="Proteomes" id="UP000321832"/>
    </source>
</evidence>
<name>A0A5C6U4K8_9BURK</name>
<dbReference type="Gene3D" id="1.10.1740.10">
    <property type="match status" value="1"/>
</dbReference>
<dbReference type="PANTHER" id="PTHR47756">
    <property type="entry name" value="BLL6612 PROTEIN-RELATED"/>
    <property type="match status" value="1"/>
</dbReference>
<organism evidence="2 3">
    <name type="scientific">Piscinibacter aquaticus</name>
    <dbReference type="NCBI Taxonomy" id="392597"/>
    <lineage>
        <taxon>Bacteria</taxon>
        <taxon>Pseudomonadati</taxon>
        <taxon>Pseudomonadota</taxon>
        <taxon>Betaproteobacteria</taxon>
        <taxon>Burkholderiales</taxon>
        <taxon>Sphaerotilaceae</taxon>
        <taxon>Piscinibacter</taxon>
    </lineage>
</organism>
<dbReference type="Proteomes" id="UP000321832">
    <property type="component" value="Unassembled WGS sequence"/>
</dbReference>
<dbReference type="Pfam" id="PF20239">
    <property type="entry name" value="DUF6596"/>
    <property type="match status" value="1"/>
</dbReference>
<gene>
    <name evidence="2" type="ORF">FSC37_18145</name>
</gene>
<evidence type="ECO:0000313" key="2">
    <source>
        <dbReference type="EMBL" id="TXC66991.1"/>
    </source>
</evidence>
<accession>A0A5C6U4K8</accession>
<feature type="domain" description="DUF6596" evidence="1">
    <location>
        <begin position="171"/>
        <end position="277"/>
    </location>
</feature>
<dbReference type="AlphaFoldDB" id="A0A5C6U4K8"/>
<dbReference type="GO" id="GO:0006352">
    <property type="term" value="P:DNA-templated transcription initiation"/>
    <property type="evidence" value="ECO:0007669"/>
    <property type="project" value="InterPro"/>
</dbReference>
<dbReference type="InterPro" id="IPR013325">
    <property type="entry name" value="RNA_pol_sigma_r2"/>
</dbReference>
<evidence type="ECO:0000259" key="1">
    <source>
        <dbReference type="Pfam" id="PF20239"/>
    </source>
</evidence>
<dbReference type="EMBL" id="VOPW01000001">
    <property type="protein sequence ID" value="TXC66991.1"/>
    <property type="molecule type" value="Genomic_DNA"/>
</dbReference>
<dbReference type="InterPro" id="IPR046531">
    <property type="entry name" value="DUF6596"/>
</dbReference>
<dbReference type="SUPFAM" id="SSF88946">
    <property type="entry name" value="Sigma2 domain of RNA polymerase sigma factors"/>
    <property type="match status" value="1"/>
</dbReference>
<dbReference type="SUPFAM" id="SSF88659">
    <property type="entry name" value="Sigma3 and sigma4 domains of RNA polymerase sigma factors"/>
    <property type="match status" value="1"/>
</dbReference>
<reference evidence="2 3" key="1">
    <citation type="submission" date="2019-08" db="EMBL/GenBank/DDBJ databases">
        <authorList>
            <person name="Khan S.A."/>
            <person name="Jeon C.O."/>
            <person name="Jeong S.E."/>
        </authorList>
    </citation>
    <scope>NUCLEOTIDE SEQUENCE [LARGE SCALE GENOMIC DNA]</scope>
    <source>
        <strain evidence="3">IMCC1728</strain>
    </source>
</reference>
<dbReference type="GO" id="GO:0003700">
    <property type="term" value="F:DNA-binding transcription factor activity"/>
    <property type="evidence" value="ECO:0007669"/>
    <property type="project" value="InterPro"/>
</dbReference>
<sequence length="420" mass="44493">MRASGAAWWRIWPARSACHGWGWPRTRCRVAALRALERWPGDGVPDNPAGWLYRVARHEAIDALRHDERATPLPDDDALLPAHAAPAGRFAGELDDEELALVFAACHPLLPPATQVALALALRTLAGLELKAIAPLVFASEAALAQRLARARESLAGQRLAVPAGHELPARREAVATTLALMFHTGQRAAAHAGSADAARAAHLPCWEAIRTARALAAHPATAHGDADALAATLLLHGARLSGAIDDAGNIVPLPGQPRDRWDAGMIRMGFAHLKASQRAEAPSRWHLLAGIAAEHAVAPDHDRTDWAAIVRYYDKLLALDASAAPRLGQAIALAEAGEPAAARARLAALLPEVPPSLRAHTLAALARADERLGDIDSATARLTQAEACAPHPADARLLARRREALSSIAPSARTRPSGR</sequence>